<dbReference type="SMART" id="SM00363">
    <property type="entry name" value="S4"/>
    <property type="match status" value="1"/>
</dbReference>
<evidence type="ECO:0000256" key="4">
    <source>
        <dbReference type="PROSITE-ProRule" id="PRU00182"/>
    </source>
</evidence>
<feature type="domain" description="RNA-binding S4" evidence="6">
    <location>
        <begin position="1"/>
        <end position="61"/>
    </location>
</feature>
<dbReference type="RefSeq" id="WP_256707189.1">
    <property type="nucleotide sequence ID" value="NZ_CP101914.1"/>
</dbReference>
<evidence type="ECO:0000259" key="6">
    <source>
        <dbReference type="SMART" id="SM00363"/>
    </source>
</evidence>
<dbReference type="PANTHER" id="PTHR47683">
    <property type="entry name" value="PSEUDOURIDINE SYNTHASE FAMILY PROTEIN-RELATED"/>
    <property type="match status" value="1"/>
</dbReference>
<protein>
    <recommendedName>
        <fullName evidence="5">Pseudouridine synthase</fullName>
        <ecNumber evidence="5">5.4.99.-</ecNumber>
    </recommendedName>
</protein>
<evidence type="ECO:0000256" key="5">
    <source>
        <dbReference type="RuleBase" id="RU003887"/>
    </source>
</evidence>
<dbReference type="CDD" id="cd00165">
    <property type="entry name" value="S4"/>
    <property type="match status" value="1"/>
</dbReference>
<dbReference type="InterPro" id="IPR020103">
    <property type="entry name" value="PsdUridine_synth_cat_dom_sf"/>
</dbReference>
<dbReference type="CDD" id="cd02553">
    <property type="entry name" value="PseudoU_synth_RsuA"/>
    <property type="match status" value="1"/>
</dbReference>
<keyword evidence="2 4" id="KW-0694">RNA-binding</keyword>
<dbReference type="Gene3D" id="3.10.290.10">
    <property type="entry name" value="RNA-binding S4 domain"/>
    <property type="match status" value="1"/>
</dbReference>
<dbReference type="PANTHER" id="PTHR47683:SF4">
    <property type="entry name" value="PSEUDOURIDINE SYNTHASE"/>
    <property type="match status" value="1"/>
</dbReference>
<dbReference type="Gene3D" id="3.30.70.580">
    <property type="entry name" value="Pseudouridine synthase I, catalytic domain, N-terminal subdomain"/>
    <property type="match status" value="1"/>
</dbReference>
<comment type="similarity">
    <text evidence="1 5">Belongs to the pseudouridine synthase RsuA family.</text>
</comment>
<name>A0ABY5JS38_9BACI</name>
<dbReference type="SUPFAM" id="SSF55174">
    <property type="entry name" value="Alpha-L RNA-binding motif"/>
    <property type="match status" value="1"/>
</dbReference>
<dbReference type="PROSITE" id="PS50889">
    <property type="entry name" value="S4"/>
    <property type="match status" value="1"/>
</dbReference>
<proteinExistence type="inferred from homology"/>
<dbReference type="SUPFAM" id="SSF55120">
    <property type="entry name" value="Pseudouridine synthase"/>
    <property type="match status" value="1"/>
</dbReference>
<dbReference type="InterPro" id="IPR036986">
    <property type="entry name" value="S4_RNA-bd_sf"/>
</dbReference>
<evidence type="ECO:0000256" key="3">
    <source>
        <dbReference type="ARBA" id="ARBA00023235"/>
    </source>
</evidence>
<dbReference type="InterPro" id="IPR006145">
    <property type="entry name" value="PsdUridine_synth_RsuA/RluA"/>
</dbReference>
<organism evidence="7 8">
    <name type="scientific">Oceanobacillus jeddahense</name>
    <dbReference type="NCBI Taxonomy" id="1462527"/>
    <lineage>
        <taxon>Bacteria</taxon>
        <taxon>Bacillati</taxon>
        <taxon>Bacillota</taxon>
        <taxon>Bacilli</taxon>
        <taxon>Bacillales</taxon>
        <taxon>Bacillaceae</taxon>
        <taxon>Oceanobacillus</taxon>
    </lineage>
</organism>
<evidence type="ECO:0000256" key="1">
    <source>
        <dbReference type="ARBA" id="ARBA00008348"/>
    </source>
</evidence>
<dbReference type="InterPro" id="IPR002942">
    <property type="entry name" value="S4_RNA-bd"/>
</dbReference>
<dbReference type="NCBIfam" id="TIGR00093">
    <property type="entry name" value="pseudouridine synthase"/>
    <property type="match status" value="1"/>
</dbReference>
<dbReference type="EC" id="5.4.99.-" evidence="5"/>
<keyword evidence="3 5" id="KW-0413">Isomerase</keyword>
<reference evidence="7" key="1">
    <citation type="submission" date="2022-07" db="EMBL/GenBank/DDBJ databases">
        <title>FELIX.</title>
        <authorList>
            <person name="Wan K.H."/>
            <person name="Park S."/>
            <person name="Lawrence Q."/>
            <person name="Eichenberger J.P."/>
            <person name="Booth B.W."/>
            <person name="Piaggio A.J."/>
            <person name="Chandler J.C."/>
            <person name="Franklin A.B."/>
            <person name="Celniker S.E."/>
        </authorList>
    </citation>
    <scope>NUCLEOTIDE SEQUENCE</scope>
    <source>
        <strain evidence="7">QA-1986 374</strain>
    </source>
</reference>
<dbReference type="Gene3D" id="3.30.70.1560">
    <property type="entry name" value="Alpha-L RNA-binding motif"/>
    <property type="match status" value="1"/>
</dbReference>
<dbReference type="Pfam" id="PF01479">
    <property type="entry name" value="S4"/>
    <property type="match status" value="1"/>
</dbReference>
<dbReference type="InterPro" id="IPR018496">
    <property type="entry name" value="PsdUridine_synth_RsuA/RluB_CS"/>
</dbReference>
<gene>
    <name evidence="7" type="ORF">NP439_17790</name>
</gene>
<dbReference type="InterPro" id="IPR050343">
    <property type="entry name" value="RsuA_PseudoU_synthase"/>
</dbReference>
<dbReference type="Proteomes" id="UP001059773">
    <property type="component" value="Chromosome"/>
</dbReference>
<dbReference type="EMBL" id="CP101914">
    <property type="protein sequence ID" value="UUI01886.1"/>
    <property type="molecule type" value="Genomic_DNA"/>
</dbReference>
<dbReference type="InterPro" id="IPR020094">
    <property type="entry name" value="TruA/RsuA/RluB/E/F_N"/>
</dbReference>
<dbReference type="PROSITE" id="PS01149">
    <property type="entry name" value="PSI_RSU"/>
    <property type="match status" value="1"/>
</dbReference>
<evidence type="ECO:0000256" key="2">
    <source>
        <dbReference type="ARBA" id="ARBA00022884"/>
    </source>
</evidence>
<accession>A0ABY5JS38</accession>
<keyword evidence="8" id="KW-1185">Reference proteome</keyword>
<sequence>MRLDKLLANMGIGSRKEVKQLLKAKKVTLNDKVIKDGSVKVNPDSDKVCVDGDPVVYQEFIYLMLHKPTGVVSATTDAKDKTVIDLLSEQEKHFQPFPVGRLDKDTEGLLLITNDGDLAHRLTSPHKNVSKMYEAKVKGELPADVIHQFAEGVTLDDGYVTKAAKLKIISADEEMRTSVVQIEITEGKFHQVKRMFEAFHCKVTYLKRYRMGDLILDSQLPPGAYRPLTEEELAYCFRLKNKEF</sequence>
<dbReference type="InterPro" id="IPR042092">
    <property type="entry name" value="PsdUridine_s_RsuA/RluB/E/F_cat"/>
</dbReference>
<dbReference type="Pfam" id="PF00849">
    <property type="entry name" value="PseudoU_synth_2"/>
    <property type="match status" value="1"/>
</dbReference>
<evidence type="ECO:0000313" key="7">
    <source>
        <dbReference type="EMBL" id="UUI01886.1"/>
    </source>
</evidence>
<dbReference type="InterPro" id="IPR000748">
    <property type="entry name" value="PsdUridine_synth_RsuA/RluB/E/F"/>
</dbReference>
<evidence type="ECO:0000313" key="8">
    <source>
        <dbReference type="Proteomes" id="UP001059773"/>
    </source>
</evidence>